<sequence length="464" mass="52817">MIVILFGTKPTVLVLNFFANLPDDIFLNDEKTNQCSPVPSTSENINPVRKHSESKATASNMCQKKVAVKRKFPGPAGLFPEMNEMLDIDIKEWDQNPFVLSSQFLSSQTSNLTFQEITWQDMCKDFKHSNLLKKYDIKWISDNVSVNLVNKKVPFLAGIIKTVKNTSKSPIFVLADRTGEVEALISSDLYEDYNEYLVSDSVLILKQFSILSVSSNKHYVNITTDNLIRIYSCKESEDYVNVVHIQEISNSDLEKDIIDFVNKYERLQDNFKRGPVMNQKVNLNGLSNLEILNNACHDYIKPISSNKVENNFNNNVIGTNKPKKFNFKTVLNEINVQKKNMPSTSLNTAKNIFENSNSSSDIFDLNLDDFQDDFSVPEVNQENFPKSNNETKKRRRESLNDSLNNTKNVYKNGTRTGTIDFNGRQSNKIDCSQISIISQNTTESSDIIKEVFSDLDASALFDDF</sequence>
<evidence type="ECO:0000313" key="1">
    <source>
        <dbReference type="EMBL" id="KAI4454542.1"/>
    </source>
</evidence>
<dbReference type="Proteomes" id="UP001056778">
    <property type="component" value="Chromosome 9"/>
</dbReference>
<reference evidence="1" key="1">
    <citation type="submission" date="2022-04" db="EMBL/GenBank/DDBJ databases">
        <title>Chromosome-scale genome assembly of Holotrichia oblita Faldermann.</title>
        <authorList>
            <person name="Rongchong L."/>
        </authorList>
    </citation>
    <scope>NUCLEOTIDE SEQUENCE</scope>
    <source>
        <strain evidence="1">81SQS9</strain>
    </source>
</reference>
<proteinExistence type="predicted"/>
<dbReference type="EMBL" id="CM043023">
    <property type="protein sequence ID" value="KAI4454542.1"/>
    <property type="molecule type" value="Genomic_DNA"/>
</dbReference>
<comment type="caution">
    <text evidence="1">The sequence shown here is derived from an EMBL/GenBank/DDBJ whole genome shotgun (WGS) entry which is preliminary data.</text>
</comment>
<protein>
    <submittedName>
        <fullName evidence="1">Uncharacterized protein</fullName>
    </submittedName>
</protein>
<accession>A0ACB9SHE5</accession>
<evidence type="ECO:0000313" key="2">
    <source>
        <dbReference type="Proteomes" id="UP001056778"/>
    </source>
</evidence>
<gene>
    <name evidence="1" type="ORF">MML48_9g00021315</name>
</gene>
<organism evidence="1 2">
    <name type="scientific">Holotrichia oblita</name>
    <name type="common">Chafer beetle</name>
    <dbReference type="NCBI Taxonomy" id="644536"/>
    <lineage>
        <taxon>Eukaryota</taxon>
        <taxon>Metazoa</taxon>
        <taxon>Ecdysozoa</taxon>
        <taxon>Arthropoda</taxon>
        <taxon>Hexapoda</taxon>
        <taxon>Insecta</taxon>
        <taxon>Pterygota</taxon>
        <taxon>Neoptera</taxon>
        <taxon>Endopterygota</taxon>
        <taxon>Coleoptera</taxon>
        <taxon>Polyphaga</taxon>
        <taxon>Scarabaeiformia</taxon>
        <taxon>Scarabaeidae</taxon>
        <taxon>Melolonthinae</taxon>
        <taxon>Holotrichia</taxon>
    </lineage>
</organism>
<name>A0ACB9SHE5_HOLOL</name>
<keyword evidence="2" id="KW-1185">Reference proteome</keyword>